<dbReference type="InterPro" id="IPR029016">
    <property type="entry name" value="GAF-like_dom_sf"/>
</dbReference>
<organism evidence="8 9">
    <name type="scientific">Patulibacter medicamentivorans</name>
    <dbReference type="NCBI Taxonomy" id="1097667"/>
    <lineage>
        <taxon>Bacteria</taxon>
        <taxon>Bacillati</taxon>
        <taxon>Actinomycetota</taxon>
        <taxon>Thermoleophilia</taxon>
        <taxon>Solirubrobacterales</taxon>
        <taxon>Patulibacteraceae</taxon>
        <taxon>Patulibacter</taxon>
    </lineage>
</organism>
<dbReference type="InterPro" id="IPR012794">
    <property type="entry name" value="PcaR_PcaU"/>
</dbReference>
<reference evidence="8 9" key="1">
    <citation type="journal article" date="2013" name="Biodegradation">
        <title>Quantitative proteomic analysis of ibuprofen-degrading Patulibacter sp. strain I11.</title>
        <authorList>
            <person name="Almeida B."/>
            <person name="Kjeldal H."/>
            <person name="Lolas I."/>
            <person name="Knudsen A.D."/>
            <person name="Carvalho G."/>
            <person name="Nielsen K.L."/>
            <person name="Barreto Crespo M.T."/>
            <person name="Stensballe A."/>
            <person name="Nielsen J.L."/>
        </authorList>
    </citation>
    <scope>NUCLEOTIDE SEQUENCE [LARGE SCALE GENOMIC DNA]</scope>
    <source>
        <strain evidence="8 9">I11</strain>
    </source>
</reference>
<evidence type="ECO:0000313" key="9">
    <source>
        <dbReference type="Proteomes" id="UP000005143"/>
    </source>
</evidence>
<dbReference type="InterPro" id="IPR036390">
    <property type="entry name" value="WH_DNA-bd_sf"/>
</dbReference>
<comment type="caution">
    <text evidence="8">The sequence shown here is derived from an EMBL/GenBank/DDBJ whole genome shotgun (WGS) entry which is preliminary data.</text>
</comment>
<evidence type="ECO:0000256" key="3">
    <source>
        <dbReference type="ARBA" id="ARBA00023163"/>
    </source>
</evidence>
<evidence type="ECO:0000256" key="5">
    <source>
        <dbReference type="ARBA" id="ARBA00070406"/>
    </source>
</evidence>
<dbReference type="InterPro" id="IPR014757">
    <property type="entry name" value="Tscrpt_reg_IclR_C"/>
</dbReference>
<proteinExistence type="predicted"/>
<dbReference type="EMBL" id="AGUD01000233">
    <property type="protein sequence ID" value="EHN10239.1"/>
    <property type="molecule type" value="Genomic_DNA"/>
</dbReference>
<evidence type="ECO:0000313" key="8">
    <source>
        <dbReference type="EMBL" id="EHN10239.1"/>
    </source>
</evidence>
<dbReference type="Pfam" id="PF01614">
    <property type="entry name" value="IclR_C"/>
    <property type="match status" value="1"/>
</dbReference>
<dbReference type="PANTHER" id="PTHR30136:SF34">
    <property type="entry name" value="TRANSCRIPTIONAL REGULATOR"/>
    <property type="match status" value="1"/>
</dbReference>
<evidence type="ECO:0000256" key="4">
    <source>
        <dbReference type="ARBA" id="ARBA00058938"/>
    </source>
</evidence>
<dbReference type="SMART" id="SM00346">
    <property type="entry name" value="HTH_ICLR"/>
    <property type="match status" value="1"/>
</dbReference>
<accession>H0E7U9</accession>
<dbReference type="GO" id="GO:0046278">
    <property type="term" value="P:3,4-dihydroxybenzoate metabolic process"/>
    <property type="evidence" value="ECO:0007669"/>
    <property type="project" value="InterPro"/>
</dbReference>
<dbReference type="GO" id="GO:0045892">
    <property type="term" value="P:negative regulation of DNA-templated transcription"/>
    <property type="evidence" value="ECO:0007669"/>
    <property type="project" value="TreeGrafter"/>
</dbReference>
<evidence type="ECO:0000256" key="2">
    <source>
        <dbReference type="ARBA" id="ARBA00023125"/>
    </source>
</evidence>
<dbReference type="AlphaFoldDB" id="H0E7U9"/>
<dbReference type="NCBIfam" id="TIGR02431">
    <property type="entry name" value="pcaR_pcaU"/>
    <property type="match status" value="1"/>
</dbReference>
<dbReference type="PROSITE" id="PS51077">
    <property type="entry name" value="HTH_ICLR"/>
    <property type="match status" value="1"/>
</dbReference>
<dbReference type="SUPFAM" id="SSF55781">
    <property type="entry name" value="GAF domain-like"/>
    <property type="match status" value="1"/>
</dbReference>
<sequence length="275" mass="29908">MPAEPVPPVAESSARPRDFVQSLERGLAIIRVFSAERPSLTVTEIAESTGLTRAASRRFLLTLVELGYVATDGRYYELTPRVLELGYAFLSGLSFPEVALPRLERLVGDVGEASEAAILDGSEIVYVVRVPGPALMTISVNIGARMPAHATAMGRVLLAGLDDAQLDEQLAGIELQPIQPRTIVDRALLREEIMRIRQQGWALVDQELEEGLVAIAVPVRDRSGRVTAAINLSTHVGRRSAKELLEILPDLQRTAAEIEGDLAVSTASSNRRMRI</sequence>
<dbReference type="Pfam" id="PF09339">
    <property type="entry name" value="HTH_IclR"/>
    <property type="match status" value="1"/>
</dbReference>
<keyword evidence="2" id="KW-0238">DNA-binding</keyword>
<dbReference type="FunFam" id="1.10.10.10:FF:000056">
    <property type="entry name" value="IclR family transcriptional regulator"/>
    <property type="match status" value="1"/>
</dbReference>
<dbReference type="Proteomes" id="UP000005143">
    <property type="component" value="Unassembled WGS sequence"/>
</dbReference>
<dbReference type="GO" id="GO:0003700">
    <property type="term" value="F:DNA-binding transcription factor activity"/>
    <property type="evidence" value="ECO:0007669"/>
    <property type="project" value="TreeGrafter"/>
</dbReference>
<gene>
    <name evidence="8" type="ORF">PAI11_29040</name>
</gene>
<feature type="domain" description="IclR-ED" evidence="7">
    <location>
        <begin position="81"/>
        <end position="264"/>
    </location>
</feature>
<evidence type="ECO:0000259" key="6">
    <source>
        <dbReference type="PROSITE" id="PS51077"/>
    </source>
</evidence>
<evidence type="ECO:0000259" key="7">
    <source>
        <dbReference type="PROSITE" id="PS51078"/>
    </source>
</evidence>
<name>H0E7U9_9ACTN</name>
<dbReference type="GO" id="GO:0045893">
    <property type="term" value="P:positive regulation of DNA-templated transcription"/>
    <property type="evidence" value="ECO:0007669"/>
    <property type="project" value="InterPro"/>
</dbReference>
<comment type="function">
    <text evidence="4">May be an activator protein for the gylABX operon.</text>
</comment>
<dbReference type="SUPFAM" id="SSF46785">
    <property type="entry name" value="Winged helix' DNA-binding domain"/>
    <property type="match status" value="1"/>
</dbReference>
<dbReference type="PROSITE" id="PS51078">
    <property type="entry name" value="ICLR_ED"/>
    <property type="match status" value="1"/>
</dbReference>
<dbReference type="InterPro" id="IPR005471">
    <property type="entry name" value="Tscrpt_reg_IclR_N"/>
</dbReference>
<dbReference type="InterPro" id="IPR036388">
    <property type="entry name" value="WH-like_DNA-bd_sf"/>
</dbReference>
<dbReference type="OrthoDB" id="60629at2"/>
<feature type="domain" description="HTH iclR-type" evidence="6">
    <location>
        <begin position="20"/>
        <end position="80"/>
    </location>
</feature>
<dbReference type="Gene3D" id="3.30.450.40">
    <property type="match status" value="1"/>
</dbReference>
<keyword evidence="9" id="KW-1185">Reference proteome</keyword>
<dbReference type="PATRIC" id="fig|1097667.3.peg.2879"/>
<dbReference type="GO" id="GO:0003677">
    <property type="term" value="F:DNA binding"/>
    <property type="evidence" value="ECO:0007669"/>
    <property type="project" value="UniProtKB-KW"/>
</dbReference>
<evidence type="ECO:0000256" key="1">
    <source>
        <dbReference type="ARBA" id="ARBA00023015"/>
    </source>
</evidence>
<dbReference type="Gene3D" id="1.10.10.10">
    <property type="entry name" value="Winged helix-like DNA-binding domain superfamily/Winged helix DNA-binding domain"/>
    <property type="match status" value="1"/>
</dbReference>
<dbReference type="InterPro" id="IPR050707">
    <property type="entry name" value="HTH_MetabolicPath_Reg"/>
</dbReference>
<dbReference type="PANTHER" id="PTHR30136">
    <property type="entry name" value="HELIX-TURN-HELIX TRANSCRIPTIONAL REGULATOR, ICLR FAMILY"/>
    <property type="match status" value="1"/>
</dbReference>
<protein>
    <recommendedName>
        <fullName evidence="5">Glycerol operon regulatory protein</fullName>
    </recommendedName>
</protein>
<keyword evidence="3" id="KW-0804">Transcription</keyword>
<dbReference type="RefSeq" id="WP_007576451.1">
    <property type="nucleotide sequence ID" value="NZ_AGUD01000233.1"/>
</dbReference>
<keyword evidence="1" id="KW-0805">Transcription regulation</keyword>